<dbReference type="SUPFAM" id="SSF51126">
    <property type="entry name" value="Pectin lyase-like"/>
    <property type="match status" value="1"/>
</dbReference>
<feature type="non-terminal residue" evidence="2">
    <location>
        <position position="1"/>
    </location>
</feature>
<sequence length="269" mass="28516">NVNGIKLISAGDSSNTIIDGNQAGSVITISYNQIDSTTVISGFTITGGGSTNRGGGIALRGSPKITKSNINYNSANSEGGGLHLQGSSPLIIDVTIHGNVQNDNGGTVNNGGGICMSDGSSPLLKNVIISKNSSQNAGGMFISYDSNPTLENVIISHNTNEGIYLWSSSLKIKNVKIAHNGGYGIRMIRESTLSKCENLVIENNNSAGIYINGWPHTTPITISNVSLLNNIYPFQIIGGSSVTFENNTIFANYNPDWIYWNDNKSTIKL</sequence>
<dbReference type="InterPro" id="IPR012334">
    <property type="entry name" value="Pectin_lyas_fold"/>
</dbReference>
<dbReference type="AlphaFoldDB" id="A0A382XPW6"/>
<dbReference type="NCBIfam" id="TIGR03804">
    <property type="entry name" value="para_beta_helix"/>
    <property type="match status" value="1"/>
</dbReference>
<dbReference type="InterPro" id="IPR006626">
    <property type="entry name" value="PbH1"/>
</dbReference>
<dbReference type="InterPro" id="IPR022441">
    <property type="entry name" value="Para_beta_helix_rpt-2"/>
</dbReference>
<evidence type="ECO:0000259" key="1">
    <source>
        <dbReference type="Pfam" id="PF13229"/>
    </source>
</evidence>
<accession>A0A382XPW6</accession>
<feature type="non-terminal residue" evidence="2">
    <location>
        <position position="269"/>
    </location>
</feature>
<dbReference type="InterPro" id="IPR039448">
    <property type="entry name" value="Beta_helix"/>
</dbReference>
<protein>
    <recommendedName>
        <fullName evidence="1">Right handed beta helix domain-containing protein</fullName>
    </recommendedName>
</protein>
<dbReference type="InterPro" id="IPR011050">
    <property type="entry name" value="Pectin_lyase_fold/virulence"/>
</dbReference>
<dbReference type="Pfam" id="PF13229">
    <property type="entry name" value="Beta_helix"/>
    <property type="match status" value="1"/>
</dbReference>
<feature type="domain" description="Right handed beta helix" evidence="1">
    <location>
        <begin position="81"/>
        <end position="249"/>
    </location>
</feature>
<evidence type="ECO:0000313" key="2">
    <source>
        <dbReference type="EMBL" id="SVD72695.1"/>
    </source>
</evidence>
<reference evidence="2" key="1">
    <citation type="submission" date="2018-05" db="EMBL/GenBank/DDBJ databases">
        <authorList>
            <person name="Lanie J.A."/>
            <person name="Ng W.-L."/>
            <person name="Kazmierczak K.M."/>
            <person name="Andrzejewski T.M."/>
            <person name="Davidsen T.M."/>
            <person name="Wayne K.J."/>
            <person name="Tettelin H."/>
            <person name="Glass J.I."/>
            <person name="Rusch D."/>
            <person name="Podicherti R."/>
            <person name="Tsui H.-C.T."/>
            <person name="Winkler M.E."/>
        </authorList>
    </citation>
    <scope>NUCLEOTIDE SEQUENCE</scope>
</reference>
<dbReference type="EMBL" id="UINC01169254">
    <property type="protein sequence ID" value="SVD72695.1"/>
    <property type="molecule type" value="Genomic_DNA"/>
</dbReference>
<name>A0A382XPW6_9ZZZZ</name>
<proteinExistence type="predicted"/>
<dbReference type="Gene3D" id="2.160.20.10">
    <property type="entry name" value="Single-stranded right-handed beta-helix, Pectin lyase-like"/>
    <property type="match status" value="1"/>
</dbReference>
<gene>
    <name evidence="2" type="ORF">METZ01_LOCUS425549</name>
</gene>
<organism evidence="2">
    <name type="scientific">marine metagenome</name>
    <dbReference type="NCBI Taxonomy" id="408172"/>
    <lineage>
        <taxon>unclassified sequences</taxon>
        <taxon>metagenomes</taxon>
        <taxon>ecological metagenomes</taxon>
    </lineage>
</organism>
<dbReference type="SMART" id="SM00710">
    <property type="entry name" value="PbH1"/>
    <property type="match status" value="8"/>
</dbReference>